<dbReference type="Proteomes" id="UP000663823">
    <property type="component" value="Unassembled WGS sequence"/>
</dbReference>
<dbReference type="Proteomes" id="UP000663864">
    <property type="component" value="Unassembled WGS sequence"/>
</dbReference>
<evidence type="ECO:0000256" key="1">
    <source>
        <dbReference type="SAM" id="SignalP"/>
    </source>
</evidence>
<dbReference type="EMBL" id="CAJOBE010000297">
    <property type="protein sequence ID" value="CAF3616400.1"/>
    <property type="molecule type" value="Genomic_DNA"/>
</dbReference>
<dbReference type="AlphaFoldDB" id="A0A818NMW8"/>
<dbReference type="EMBL" id="CAJOBD010000183">
    <property type="protein sequence ID" value="CAF3606355.1"/>
    <property type="molecule type" value="Genomic_DNA"/>
</dbReference>
<reference evidence="8" key="1">
    <citation type="submission" date="2021-02" db="EMBL/GenBank/DDBJ databases">
        <authorList>
            <person name="Nowell W R."/>
        </authorList>
    </citation>
    <scope>NUCLEOTIDE SEQUENCE</scope>
</reference>
<accession>A0A818NMW8</accession>
<comment type="caution">
    <text evidence="8">The sequence shown here is derived from an EMBL/GenBank/DDBJ whole genome shotgun (WGS) entry which is preliminary data.</text>
</comment>
<evidence type="ECO:0000313" key="9">
    <source>
        <dbReference type="EMBL" id="CAF3616400.1"/>
    </source>
</evidence>
<dbReference type="Proteomes" id="UP000663874">
    <property type="component" value="Unassembled WGS sequence"/>
</dbReference>
<name>A0A818NMW8_9BILA</name>
<evidence type="ECO:0000313" key="12">
    <source>
        <dbReference type="Proteomes" id="UP000663870"/>
    </source>
</evidence>
<dbReference type="EMBL" id="CAJNOU010000348">
    <property type="protein sequence ID" value="CAF0968101.1"/>
    <property type="molecule type" value="Genomic_DNA"/>
</dbReference>
<feature type="signal peptide" evidence="1">
    <location>
        <begin position="1"/>
        <end position="19"/>
    </location>
</feature>
<evidence type="ECO:0000313" key="10">
    <source>
        <dbReference type="EMBL" id="CAF3717608.1"/>
    </source>
</evidence>
<dbReference type="Proteomes" id="UP000663889">
    <property type="component" value="Unassembled WGS sequence"/>
</dbReference>
<dbReference type="Proteomes" id="UP000663870">
    <property type="component" value="Unassembled WGS sequence"/>
</dbReference>
<evidence type="ECO:0000313" key="4">
    <source>
        <dbReference type="EMBL" id="CAF0857284.1"/>
    </source>
</evidence>
<organism evidence="8 11">
    <name type="scientific">Rotaria sordida</name>
    <dbReference type="NCBI Taxonomy" id="392033"/>
    <lineage>
        <taxon>Eukaryota</taxon>
        <taxon>Metazoa</taxon>
        <taxon>Spiralia</taxon>
        <taxon>Gnathifera</taxon>
        <taxon>Rotifera</taxon>
        <taxon>Eurotatoria</taxon>
        <taxon>Bdelloidea</taxon>
        <taxon>Philodinida</taxon>
        <taxon>Philodinidae</taxon>
        <taxon>Rotaria</taxon>
    </lineage>
</organism>
<keyword evidence="12" id="KW-1185">Reference proteome</keyword>
<evidence type="ECO:0000313" key="7">
    <source>
        <dbReference type="EMBL" id="CAF0968101.1"/>
    </source>
</evidence>
<dbReference type="EMBL" id="CAJNOL010000097">
    <property type="protein sequence ID" value="CAF0841724.1"/>
    <property type="molecule type" value="Genomic_DNA"/>
</dbReference>
<protein>
    <submittedName>
        <fullName evidence="8">Uncharacterized protein</fullName>
    </submittedName>
</protein>
<dbReference type="EMBL" id="CAJNOT010000221">
    <property type="protein sequence ID" value="CAF0899991.1"/>
    <property type="molecule type" value="Genomic_DNA"/>
</dbReference>
<evidence type="ECO:0000313" key="2">
    <source>
        <dbReference type="EMBL" id="CAF0839398.1"/>
    </source>
</evidence>
<sequence length="136" mass="15896">MEKVLFTLILLSISISISATLFDSFHCKVATCHEFYYGLKNFSRQKDYVNVCHDTVRSLENISKKYGKCFDEKTKFNPPCIYALATTMKRCVHGLNGVSEYSARYYCGYRLMQNCAKYLGLERFPYNVEYRRPDES</sequence>
<feature type="chain" id="PRO_5035692294" evidence="1">
    <location>
        <begin position="20"/>
        <end position="136"/>
    </location>
</feature>
<dbReference type="Proteomes" id="UP000663836">
    <property type="component" value="Unassembled WGS sequence"/>
</dbReference>
<gene>
    <name evidence="9" type="ORF">FNK824_LOCUS4177</name>
    <name evidence="8" type="ORF">JBS370_LOCUS4056</name>
    <name evidence="2" type="ORF">JXQ802_LOCUS6103</name>
    <name evidence="3" type="ORF">JXQ802_LOCUS6222</name>
    <name evidence="10" type="ORF">OTI717_LOCUS13612</name>
    <name evidence="4" type="ORF">PYM288_LOCUS7377</name>
    <name evidence="5" type="ORF">RFH988_LOCUS8048</name>
    <name evidence="7" type="ORF">SEV965_LOCUS9097</name>
    <name evidence="6" type="ORF">ZHD862_LOCUS7337</name>
</gene>
<dbReference type="OrthoDB" id="9977280at2759"/>
<keyword evidence="1" id="KW-0732">Signal</keyword>
<dbReference type="EMBL" id="CAJNOO010000265">
    <property type="protein sequence ID" value="CAF0882586.1"/>
    <property type="molecule type" value="Genomic_DNA"/>
</dbReference>
<dbReference type="EMBL" id="CAJNOL010000094">
    <property type="protein sequence ID" value="CAF0839398.1"/>
    <property type="molecule type" value="Genomic_DNA"/>
</dbReference>
<evidence type="ECO:0000313" key="11">
    <source>
        <dbReference type="Proteomes" id="UP000663836"/>
    </source>
</evidence>
<evidence type="ECO:0000313" key="6">
    <source>
        <dbReference type="EMBL" id="CAF0899991.1"/>
    </source>
</evidence>
<evidence type="ECO:0000313" key="8">
    <source>
        <dbReference type="EMBL" id="CAF3606355.1"/>
    </source>
</evidence>
<evidence type="ECO:0000313" key="5">
    <source>
        <dbReference type="EMBL" id="CAF0882586.1"/>
    </source>
</evidence>
<evidence type="ECO:0000313" key="3">
    <source>
        <dbReference type="EMBL" id="CAF0841724.1"/>
    </source>
</evidence>
<dbReference type="EMBL" id="CAJOAX010001463">
    <property type="protein sequence ID" value="CAF3717608.1"/>
    <property type="molecule type" value="Genomic_DNA"/>
</dbReference>
<dbReference type="Proteomes" id="UP000663854">
    <property type="component" value="Unassembled WGS sequence"/>
</dbReference>
<dbReference type="EMBL" id="CAJNOH010000089">
    <property type="protein sequence ID" value="CAF0857284.1"/>
    <property type="molecule type" value="Genomic_DNA"/>
</dbReference>
<proteinExistence type="predicted"/>
<dbReference type="Proteomes" id="UP000663882">
    <property type="component" value="Unassembled WGS sequence"/>
</dbReference>